<dbReference type="KEGG" id="tact:SG35_031060"/>
<name>A0AAE9YZ47_9GAMM</name>
<dbReference type="GO" id="GO:0006629">
    <property type="term" value="P:lipid metabolic process"/>
    <property type="evidence" value="ECO:0007669"/>
    <property type="project" value="InterPro"/>
</dbReference>
<feature type="transmembrane region" description="Helical" evidence="1">
    <location>
        <begin position="89"/>
        <end position="108"/>
    </location>
</feature>
<reference evidence="3 4" key="1">
    <citation type="journal article" date="2015" name="Genome Announc.">
        <title>Draft Genome Sequences of Marine Isolates of Thalassomonas viridans and Thalassomonas actiniarum.</title>
        <authorList>
            <person name="Olonade I."/>
            <person name="van Zyl L.J."/>
            <person name="Trindade M."/>
        </authorList>
    </citation>
    <scope>NUCLEOTIDE SEQUENCE [LARGE SCALE GENOMIC DNA]</scope>
    <source>
        <strain evidence="3 4">A5K-106</strain>
    </source>
</reference>
<evidence type="ECO:0000313" key="3">
    <source>
        <dbReference type="EMBL" id="WDE02198.1"/>
    </source>
</evidence>
<proteinExistence type="predicted"/>
<dbReference type="InterPro" id="IPR005804">
    <property type="entry name" value="FA_desaturase_dom"/>
</dbReference>
<keyword evidence="1" id="KW-0812">Transmembrane</keyword>
<keyword evidence="4" id="KW-1185">Reference proteome</keyword>
<dbReference type="Proteomes" id="UP000032568">
    <property type="component" value="Chromosome pTact"/>
</dbReference>
<evidence type="ECO:0000259" key="2">
    <source>
        <dbReference type="Pfam" id="PF00487"/>
    </source>
</evidence>
<feature type="transmembrane region" description="Helical" evidence="1">
    <location>
        <begin position="218"/>
        <end position="236"/>
    </location>
</feature>
<feature type="transmembrane region" description="Helical" evidence="1">
    <location>
        <begin position="58"/>
        <end position="77"/>
    </location>
</feature>
<dbReference type="Pfam" id="PF00487">
    <property type="entry name" value="FA_desaturase"/>
    <property type="match status" value="1"/>
</dbReference>
<evidence type="ECO:0000313" key="4">
    <source>
        <dbReference type="Proteomes" id="UP000032568"/>
    </source>
</evidence>
<dbReference type="CDD" id="cd01060">
    <property type="entry name" value="Membrane-FADS-like"/>
    <property type="match status" value="1"/>
</dbReference>
<keyword evidence="1" id="KW-1133">Transmembrane helix</keyword>
<evidence type="ECO:0000256" key="1">
    <source>
        <dbReference type="SAM" id="Phobius"/>
    </source>
</evidence>
<protein>
    <submittedName>
        <fullName evidence="3">Fatty acid desaturase</fullName>
    </submittedName>
</protein>
<accession>A0AAE9YZ47</accession>
<reference evidence="3 4" key="2">
    <citation type="journal article" date="2022" name="Mar. Drugs">
        <title>Bioassay-Guided Fractionation Leads to the Detection of Cholic Acid Generated by the Rare Thalassomonas sp.</title>
        <authorList>
            <person name="Pheiffer F."/>
            <person name="Schneider Y.K."/>
            <person name="Hansen E.H."/>
            <person name="Andersen J.H."/>
            <person name="Isaksson J."/>
            <person name="Busche T."/>
            <person name="R C."/>
            <person name="Kalinowski J."/>
            <person name="Zyl L.V."/>
            <person name="Trindade M."/>
        </authorList>
    </citation>
    <scope>NUCLEOTIDE SEQUENCE [LARGE SCALE GENOMIC DNA]</scope>
    <source>
        <strain evidence="3 4">A5K-106</strain>
    </source>
</reference>
<dbReference type="RefSeq" id="WP_053042799.1">
    <property type="nucleotide sequence ID" value="NZ_CP059736.1"/>
</dbReference>
<keyword evidence="1" id="KW-0472">Membrane</keyword>
<feature type="transmembrane region" description="Helical" evidence="1">
    <location>
        <begin position="147"/>
        <end position="165"/>
    </location>
</feature>
<sequence>MQQTSSNSQAANTIQQAIATADRNYRSRWPILKYQDAIGLIMLTIALAGMIISGLGYILWGLPAWLAIICSAFFAGLSHEIEHDLIHRLYFRKNAVIYHVMMSLVWLMRPNTVNPWYRRDMHLNHHKTSGTENDLEERILGNGMKFGFFRLLISLDTFISISLRAKELSRLKQFSYFKFVLKGAPLAHIYLLALYSFLIFHGYHIIVTTIGLPVSYPQWLLTWVAWLDIVAVVWLLPNALRAICLHGISAALHYYGDVDHLNKQCQVLNHWALFPVQLFCFNFGSTHIIHHFYVRQPFYIRQLIAKEIHPVMREQGIRFNDFHSLVRANLFAIKEQ</sequence>
<gene>
    <name evidence="3" type="ORF">SG35_031060</name>
</gene>
<feature type="transmembrane region" description="Helical" evidence="1">
    <location>
        <begin position="34"/>
        <end position="52"/>
    </location>
</feature>
<dbReference type="AlphaFoldDB" id="A0AAE9YZ47"/>
<dbReference type="EMBL" id="CP059736">
    <property type="protein sequence ID" value="WDE02198.1"/>
    <property type="molecule type" value="Genomic_DNA"/>
</dbReference>
<feature type="domain" description="Fatty acid desaturase" evidence="2">
    <location>
        <begin position="62"/>
        <end position="321"/>
    </location>
</feature>
<feature type="transmembrane region" description="Helical" evidence="1">
    <location>
        <begin position="186"/>
        <end position="206"/>
    </location>
</feature>
<organism evidence="3 4">
    <name type="scientific">Thalassomonas actiniarum</name>
    <dbReference type="NCBI Taxonomy" id="485447"/>
    <lineage>
        <taxon>Bacteria</taxon>
        <taxon>Pseudomonadati</taxon>
        <taxon>Pseudomonadota</taxon>
        <taxon>Gammaproteobacteria</taxon>
        <taxon>Alteromonadales</taxon>
        <taxon>Colwelliaceae</taxon>
        <taxon>Thalassomonas</taxon>
    </lineage>
</organism>